<dbReference type="InterPro" id="IPR021866">
    <property type="entry name" value="SpoIIAA-like"/>
</dbReference>
<protein>
    <submittedName>
        <fullName evidence="1">STAS/SEC14 domain-containing protein</fullName>
    </submittedName>
</protein>
<reference evidence="1 2" key="1">
    <citation type="journal article" date="2012" name="Antonie Van Leeuwenhoek">
        <title>Shewanella litorisediminis sp. nov., a gammaproteobacterium isolated from a tidal flat sediment.</title>
        <authorList>
            <person name="Lee M.H."/>
            <person name="Yoon J.H."/>
        </authorList>
    </citation>
    <scope>NUCLEOTIDE SEQUENCE [LARGE SCALE GENOMIC DNA]</scope>
    <source>
        <strain evidence="1 2">SMK1-12</strain>
    </source>
</reference>
<dbReference type="InterPro" id="IPR038396">
    <property type="entry name" value="SpoIIAA-like_sf"/>
</dbReference>
<dbReference type="SUPFAM" id="SSF52091">
    <property type="entry name" value="SpoIIaa-like"/>
    <property type="match status" value="1"/>
</dbReference>
<gene>
    <name evidence="1" type="ORF">JQC75_10010</name>
</gene>
<evidence type="ECO:0000313" key="2">
    <source>
        <dbReference type="Proteomes" id="UP000596252"/>
    </source>
</evidence>
<dbReference type="EMBL" id="CP069213">
    <property type="protein sequence ID" value="QRH00245.1"/>
    <property type="molecule type" value="Genomic_DNA"/>
</dbReference>
<keyword evidence="2" id="KW-1185">Reference proteome</keyword>
<dbReference type="InterPro" id="IPR036513">
    <property type="entry name" value="STAS_dom_sf"/>
</dbReference>
<proteinExistence type="predicted"/>
<dbReference type="RefSeq" id="WP_203323981.1">
    <property type="nucleotide sequence ID" value="NZ_CP069213.1"/>
</dbReference>
<dbReference type="Gene3D" id="3.40.50.10600">
    <property type="entry name" value="SpoIIaa-like domains"/>
    <property type="match status" value="1"/>
</dbReference>
<evidence type="ECO:0000313" key="1">
    <source>
        <dbReference type="EMBL" id="QRH00245.1"/>
    </source>
</evidence>
<sequence>MIRLKPGFEHDTIAVEASGMIEADDYSSVLIPALEQALKDHASVRVWYEIDDGCRGVRLLSLWQDVLLGLFHLDDFRRIAILTNRPSFRRMGELIGLFMPCPVRVFHLDEGQTARVWLSQNR</sequence>
<name>A0ABX7FYX9_9GAMM</name>
<accession>A0ABX7FYX9</accession>
<dbReference type="Pfam" id="PF11964">
    <property type="entry name" value="SpoIIAA-like"/>
    <property type="match status" value="1"/>
</dbReference>
<dbReference type="Proteomes" id="UP000596252">
    <property type="component" value="Chromosome"/>
</dbReference>
<organism evidence="1 2">
    <name type="scientific">Shewanella litorisediminis</name>
    <dbReference type="NCBI Taxonomy" id="1173586"/>
    <lineage>
        <taxon>Bacteria</taxon>
        <taxon>Pseudomonadati</taxon>
        <taxon>Pseudomonadota</taxon>
        <taxon>Gammaproteobacteria</taxon>
        <taxon>Alteromonadales</taxon>
        <taxon>Shewanellaceae</taxon>
        <taxon>Shewanella</taxon>
    </lineage>
</organism>